<proteinExistence type="predicted"/>
<dbReference type="RefSeq" id="WP_226179837.1">
    <property type="nucleotide sequence ID" value="NZ_JAJADR010000010.1"/>
</dbReference>
<evidence type="ECO:0000313" key="2">
    <source>
        <dbReference type="Proteomes" id="UP001165296"/>
    </source>
</evidence>
<name>A0ABS8AY38_9BACT</name>
<gene>
    <name evidence="1" type="ORF">LGH74_22080</name>
</gene>
<sequence>MTRNELEAAGFVYADYLPQGTHYGQGDLYVLLTGSKTVRVYLPYASDLVEVATGDLFSPDVYYQGPIKDLEELLRYVQGALR</sequence>
<reference evidence="1" key="1">
    <citation type="submission" date="2021-10" db="EMBL/GenBank/DDBJ databases">
        <authorList>
            <person name="Dean J.D."/>
            <person name="Kim M.K."/>
            <person name="Newey C.N."/>
            <person name="Stoker T.S."/>
            <person name="Thompson D.W."/>
            <person name="Grose J.H."/>
        </authorList>
    </citation>
    <scope>NUCLEOTIDE SEQUENCE</scope>
    <source>
        <strain evidence="1">BT178</strain>
    </source>
</reference>
<evidence type="ECO:0008006" key="3">
    <source>
        <dbReference type="Google" id="ProtNLM"/>
    </source>
</evidence>
<keyword evidence="2" id="KW-1185">Reference proteome</keyword>
<comment type="caution">
    <text evidence="1">The sequence shown here is derived from an EMBL/GenBank/DDBJ whole genome shotgun (WGS) entry which is preliminary data.</text>
</comment>
<organism evidence="1 2">
    <name type="scientific">Hymenobacter lucidus</name>
    <dbReference type="NCBI Taxonomy" id="2880930"/>
    <lineage>
        <taxon>Bacteria</taxon>
        <taxon>Pseudomonadati</taxon>
        <taxon>Bacteroidota</taxon>
        <taxon>Cytophagia</taxon>
        <taxon>Cytophagales</taxon>
        <taxon>Hymenobacteraceae</taxon>
        <taxon>Hymenobacter</taxon>
    </lineage>
</organism>
<accession>A0ABS8AY38</accession>
<dbReference type="Proteomes" id="UP001165296">
    <property type="component" value="Unassembled WGS sequence"/>
</dbReference>
<dbReference type="EMBL" id="JAJADR010000010">
    <property type="protein sequence ID" value="MCB2410693.1"/>
    <property type="molecule type" value="Genomic_DNA"/>
</dbReference>
<evidence type="ECO:0000313" key="1">
    <source>
        <dbReference type="EMBL" id="MCB2410693.1"/>
    </source>
</evidence>
<protein>
    <recommendedName>
        <fullName evidence="3">Cyclic nucleotide-binding domain-containing protein</fullName>
    </recommendedName>
</protein>